<evidence type="ECO:0000256" key="2">
    <source>
        <dbReference type="ARBA" id="ARBA00022670"/>
    </source>
</evidence>
<dbReference type="GO" id="GO:0046872">
    <property type="term" value="F:metal ion binding"/>
    <property type="evidence" value="ECO:0007669"/>
    <property type="project" value="UniProtKB-KW"/>
</dbReference>
<evidence type="ECO:0000256" key="3">
    <source>
        <dbReference type="ARBA" id="ARBA00022723"/>
    </source>
</evidence>
<evidence type="ECO:0000313" key="10">
    <source>
        <dbReference type="Proteomes" id="UP000233769"/>
    </source>
</evidence>
<feature type="transmembrane region" description="Helical" evidence="7">
    <location>
        <begin position="21"/>
        <end position="44"/>
    </location>
</feature>
<comment type="cofactor">
    <cofactor evidence="1">
        <name>Zn(2+)</name>
        <dbReference type="ChEBI" id="CHEBI:29105"/>
    </cofactor>
</comment>
<dbReference type="InterPro" id="IPR050570">
    <property type="entry name" value="Cell_wall_metabolism_enzyme"/>
</dbReference>
<keyword evidence="7" id="KW-0472">Membrane</keyword>
<keyword evidence="4" id="KW-0378">Hydrolase</keyword>
<keyword evidence="7" id="KW-0812">Transmembrane</keyword>
<proteinExistence type="predicted"/>
<evidence type="ECO:0000256" key="4">
    <source>
        <dbReference type="ARBA" id="ARBA00022801"/>
    </source>
</evidence>
<dbReference type="Proteomes" id="UP000233769">
    <property type="component" value="Chromosome tk0001"/>
</dbReference>
<dbReference type="Pfam" id="PF01551">
    <property type="entry name" value="Peptidase_M23"/>
    <property type="match status" value="1"/>
</dbReference>
<keyword evidence="6" id="KW-0482">Metalloprotease</keyword>
<evidence type="ECO:0000256" key="5">
    <source>
        <dbReference type="ARBA" id="ARBA00022833"/>
    </source>
</evidence>
<dbReference type="AlphaFoldDB" id="A0A2N9APU2"/>
<organism evidence="9 10">
    <name type="scientific">Methylorubrum extorquens</name>
    <name type="common">Methylobacterium dichloromethanicum</name>
    <name type="synonym">Methylobacterium extorquens</name>
    <dbReference type="NCBI Taxonomy" id="408"/>
    <lineage>
        <taxon>Bacteria</taxon>
        <taxon>Pseudomonadati</taxon>
        <taxon>Pseudomonadota</taxon>
        <taxon>Alphaproteobacteria</taxon>
        <taxon>Hyphomicrobiales</taxon>
        <taxon>Methylobacteriaceae</taxon>
        <taxon>Methylorubrum</taxon>
    </lineage>
</organism>
<dbReference type="Gene3D" id="2.70.70.10">
    <property type="entry name" value="Glucose Permease (Domain IIA)"/>
    <property type="match status" value="1"/>
</dbReference>
<feature type="domain" description="M23ase beta-sheet core" evidence="8">
    <location>
        <begin position="284"/>
        <end position="378"/>
    </location>
</feature>
<name>A0A2N9APU2_METEX</name>
<dbReference type="PANTHER" id="PTHR21666:SF288">
    <property type="entry name" value="CELL DIVISION PROTEIN YTFB"/>
    <property type="match status" value="1"/>
</dbReference>
<reference evidence="10" key="1">
    <citation type="submission" date="2017-10" db="EMBL/GenBank/DDBJ databases">
        <authorList>
            <person name="Regsiter A."/>
            <person name="William W."/>
        </authorList>
    </citation>
    <scope>NUCLEOTIDE SEQUENCE [LARGE SCALE GENOMIC DNA]</scope>
</reference>
<keyword evidence="5" id="KW-0862">Zinc</keyword>
<accession>A0A2N9APU2</accession>
<sequence length="392" mass="41762">MPSTAQARRKAGLSPLSQRRLVRALGLGLAVSTLWAAAASYYLVFHDEMLARFVSRQSAMQFTYEERIGTLQRALDRAAAERNAERGNVEHRLSALTERQALIEKRQGLLSGLGGAAAPIDDVPPPAPIPVAEPAARVQKPFPTPELRMGGEDRAEAAGRASSARLSRLEEALHRVAEAQSRAAAGIAQQAGRSAERFRDLIARTGLSPTRFDPPAGGVGGPLVPLGPDAFEQALAEARRQIEEETHLRRVTAALPFRQPLPGELAFTSSFGARLDPFTRGYALHTGVDMRAETGAPVRATAAGRITAAEYAGGYGNMVEVDHGRGLVTRYAHLSGAAVSVGQRVEAGSVVGFAGSTGRSTGSHLHYETRIDGEPVDPQRFLRAGAQLVFAD</sequence>
<dbReference type="InterPro" id="IPR016047">
    <property type="entry name" value="M23ase_b-sheet_dom"/>
</dbReference>
<dbReference type="FunFam" id="2.70.70.10:FF:000006">
    <property type="entry name" value="M23 family peptidase"/>
    <property type="match status" value="1"/>
</dbReference>
<keyword evidence="2" id="KW-0645">Protease</keyword>
<dbReference type="PANTHER" id="PTHR21666">
    <property type="entry name" value="PEPTIDASE-RELATED"/>
    <property type="match status" value="1"/>
</dbReference>
<protein>
    <submittedName>
        <fullName evidence="9">Putative peptidase</fullName>
    </submittedName>
</protein>
<evidence type="ECO:0000313" key="9">
    <source>
        <dbReference type="EMBL" id="SOR29387.1"/>
    </source>
</evidence>
<dbReference type="CDD" id="cd12797">
    <property type="entry name" value="M23_peptidase"/>
    <property type="match status" value="1"/>
</dbReference>
<dbReference type="EMBL" id="LT962688">
    <property type="protein sequence ID" value="SOR29387.1"/>
    <property type="molecule type" value="Genomic_DNA"/>
</dbReference>
<keyword evidence="3" id="KW-0479">Metal-binding</keyword>
<dbReference type="InterPro" id="IPR011055">
    <property type="entry name" value="Dup_hybrid_motif"/>
</dbReference>
<dbReference type="GO" id="GO:0006508">
    <property type="term" value="P:proteolysis"/>
    <property type="evidence" value="ECO:0007669"/>
    <property type="project" value="UniProtKB-KW"/>
</dbReference>
<evidence type="ECO:0000256" key="1">
    <source>
        <dbReference type="ARBA" id="ARBA00001947"/>
    </source>
</evidence>
<keyword evidence="7" id="KW-1133">Transmembrane helix</keyword>
<evidence type="ECO:0000256" key="6">
    <source>
        <dbReference type="ARBA" id="ARBA00023049"/>
    </source>
</evidence>
<evidence type="ECO:0000256" key="7">
    <source>
        <dbReference type="SAM" id="Phobius"/>
    </source>
</evidence>
<gene>
    <name evidence="9" type="ORF">TK0001_2785</name>
</gene>
<evidence type="ECO:0000259" key="8">
    <source>
        <dbReference type="Pfam" id="PF01551"/>
    </source>
</evidence>
<dbReference type="SUPFAM" id="SSF51261">
    <property type="entry name" value="Duplicated hybrid motif"/>
    <property type="match status" value="1"/>
</dbReference>
<dbReference type="GO" id="GO:0004222">
    <property type="term" value="F:metalloendopeptidase activity"/>
    <property type="evidence" value="ECO:0007669"/>
    <property type="project" value="TreeGrafter"/>
</dbReference>